<sequence length="168" mass="19620">MSRGEVLLLNYDYTPLNVLNLRKAVRLVILKKAEPIYYKDGLYWRSESLTLRLPSVIRLRYHIPLKYREVPLNKKNILRRDNYTCQYCGTTEGPMTVDHVIPKRLGGGDTWDNLVCACFHCNNRKGDSTPEEAGMKLLRPPKKPTYLTLLFSSIKVPDSRWKEFLFEL</sequence>
<dbReference type="AlphaFoldDB" id="A0A7V3KMW1"/>
<protein>
    <submittedName>
        <fullName evidence="2">HNH endonuclease</fullName>
    </submittedName>
</protein>
<dbReference type="GO" id="GO:0003676">
    <property type="term" value="F:nucleic acid binding"/>
    <property type="evidence" value="ECO:0007669"/>
    <property type="project" value="InterPro"/>
</dbReference>
<name>A0A7V3KMW1_UNCW3</name>
<proteinExistence type="predicted"/>
<evidence type="ECO:0000259" key="1">
    <source>
        <dbReference type="SMART" id="SM00507"/>
    </source>
</evidence>
<dbReference type="PANTHER" id="PTHR33877">
    <property type="entry name" value="SLL1193 PROTEIN"/>
    <property type="match status" value="1"/>
</dbReference>
<dbReference type="InterPro" id="IPR003615">
    <property type="entry name" value="HNH_nuc"/>
</dbReference>
<dbReference type="CDD" id="cd00085">
    <property type="entry name" value="HNHc"/>
    <property type="match status" value="1"/>
</dbReference>
<dbReference type="InterPro" id="IPR002711">
    <property type="entry name" value="HNH"/>
</dbReference>
<keyword evidence="2" id="KW-0540">Nuclease</keyword>
<reference evidence="2" key="1">
    <citation type="journal article" date="2020" name="mSystems">
        <title>Genome- and Community-Level Interaction Insights into Carbon Utilization and Element Cycling Functions of Hydrothermarchaeota in Hydrothermal Sediment.</title>
        <authorList>
            <person name="Zhou Z."/>
            <person name="Liu Y."/>
            <person name="Xu W."/>
            <person name="Pan J."/>
            <person name="Luo Z.H."/>
            <person name="Li M."/>
        </authorList>
    </citation>
    <scope>NUCLEOTIDE SEQUENCE [LARGE SCALE GENOMIC DNA]</scope>
    <source>
        <strain evidence="2">SpSt-754</strain>
    </source>
</reference>
<dbReference type="PANTHER" id="PTHR33877:SF2">
    <property type="entry name" value="OS07G0170200 PROTEIN"/>
    <property type="match status" value="1"/>
</dbReference>
<dbReference type="EMBL" id="DTGD01000077">
    <property type="protein sequence ID" value="HGB35663.1"/>
    <property type="molecule type" value="Genomic_DNA"/>
</dbReference>
<keyword evidence="2" id="KW-0378">Hydrolase</keyword>
<comment type="caution">
    <text evidence="2">The sequence shown here is derived from an EMBL/GenBank/DDBJ whole genome shotgun (WGS) entry which is preliminary data.</text>
</comment>
<gene>
    <name evidence="2" type="ORF">ENV38_01990</name>
</gene>
<accession>A0A7V3KMW1</accession>
<dbReference type="Pfam" id="PF01844">
    <property type="entry name" value="HNH"/>
    <property type="match status" value="1"/>
</dbReference>
<organism evidence="2">
    <name type="scientific">candidate division WOR-3 bacterium</name>
    <dbReference type="NCBI Taxonomy" id="2052148"/>
    <lineage>
        <taxon>Bacteria</taxon>
        <taxon>Bacteria division WOR-3</taxon>
    </lineage>
</organism>
<dbReference type="GO" id="GO:0004519">
    <property type="term" value="F:endonuclease activity"/>
    <property type="evidence" value="ECO:0007669"/>
    <property type="project" value="UniProtKB-KW"/>
</dbReference>
<feature type="domain" description="HNH nuclease" evidence="1">
    <location>
        <begin position="72"/>
        <end position="123"/>
    </location>
</feature>
<evidence type="ECO:0000313" key="2">
    <source>
        <dbReference type="EMBL" id="HGB35663.1"/>
    </source>
</evidence>
<keyword evidence="2" id="KW-0255">Endonuclease</keyword>
<dbReference type="GO" id="GO:0008270">
    <property type="term" value="F:zinc ion binding"/>
    <property type="evidence" value="ECO:0007669"/>
    <property type="project" value="InterPro"/>
</dbReference>
<dbReference type="SMART" id="SM00507">
    <property type="entry name" value="HNHc"/>
    <property type="match status" value="1"/>
</dbReference>
<dbReference type="Gene3D" id="1.10.30.50">
    <property type="match status" value="1"/>
</dbReference>
<dbReference type="InterPro" id="IPR052892">
    <property type="entry name" value="NA-targeting_endonuclease"/>
</dbReference>